<organism evidence="10 11">
    <name type="scientific">Macrostomum lignano</name>
    <dbReference type="NCBI Taxonomy" id="282301"/>
    <lineage>
        <taxon>Eukaryota</taxon>
        <taxon>Metazoa</taxon>
        <taxon>Spiralia</taxon>
        <taxon>Lophotrochozoa</taxon>
        <taxon>Platyhelminthes</taxon>
        <taxon>Rhabditophora</taxon>
        <taxon>Macrostomorpha</taxon>
        <taxon>Macrostomida</taxon>
        <taxon>Macrostomidae</taxon>
        <taxon>Macrostomum</taxon>
    </lineage>
</organism>
<keyword evidence="10" id="KW-1185">Reference proteome</keyword>
<keyword evidence="2" id="KW-0812">Transmembrane</keyword>
<dbReference type="GO" id="GO:0005886">
    <property type="term" value="C:plasma membrane"/>
    <property type="evidence" value="ECO:0007669"/>
    <property type="project" value="InterPro"/>
</dbReference>
<dbReference type="Proteomes" id="UP000095280">
    <property type="component" value="Unplaced"/>
</dbReference>
<dbReference type="InterPro" id="IPR002126">
    <property type="entry name" value="Cadherin-like_dom"/>
</dbReference>
<accession>A0A1I8HAC8</accession>
<evidence type="ECO:0000256" key="4">
    <source>
        <dbReference type="ARBA" id="ARBA00022837"/>
    </source>
</evidence>
<keyword evidence="4 8" id="KW-0106">Calcium</keyword>
<protein>
    <submittedName>
        <fullName evidence="11">CA domain-containing protein</fullName>
    </submittedName>
</protein>
<evidence type="ECO:0000256" key="8">
    <source>
        <dbReference type="PROSITE-ProRule" id="PRU00043"/>
    </source>
</evidence>
<dbReference type="PROSITE" id="PS50268">
    <property type="entry name" value="CADHERIN_2"/>
    <property type="match status" value="2"/>
</dbReference>
<evidence type="ECO:0000256" key="1">
    <source>
        <dbReference type="ARBA" id="ARBA00004370"/>
    </source>
</evidence>
<evidence type="ECO:0000259" key="9">
    <source>
        <dbReference type="PROSITE" id="PS50268"/>
    </source>
</evidence>
<evidence type="ECO:0000256" key="5">
    <source>
        <dbReference type="ARBA" id="ARBA00022889"/>
    </source>
</evidence>
<evidence type="ECO:0000256" key="3">
    <source>
        <dbReference type="ARBA" id="ARBA00022737"/>
    </source>
</evidence>
<dbReference type="SMART" id="SM00112">
    <property type="entry name" value="CA"/>
    <property type="match status" value="1"/>
</dbReference>
<dbReference type="InterPro" id="IPR050971">
    <property type="entry name" value="Cadherin-domain_protein"/>
</dbReference>
<dbReference type="PANTHER" id="PTHR24025:SF23">
    <property type="entry name" value="NEURAL-CADHERIN"/>
    <property type="match status" value="1"/>
</dbReference>
<sequence length="208" mass="22910">MEKDGRTSGILRVNRTLDYDAGPDHRHFLLNISATPLTPTLGHVAYTSVRIDIVDFDDLSPQFSHDTYRLAFVENDSSIINVSLATTPRLLARDMDFGINQTVLYKIQSGASLSGQPFLQIDQATGEFKVIRIFDREALSSNEILLQVKAYQTDKPNTRIALATVIVTVLDKNDNRPVIVPTNLSATIAENSAAGTYVTRLSASDLDV</sequence>
<feature type="domain" description="Cadherin" evidence="9">
    <location>
        <begin position="1"/>
        <end position="63"/>
    </location>
</feature>
<keyword evidence="5" id="KW-0130">Cell adhesion</keyword>
<evidence type="ECO:0000256" key="2">
    <source>
        <dbReference type="ARBA" id="ARBA00022692"/>
    </source>
</evidence>
<comment type="subcellular location">
    <subcellularLocation>
        <location evidence="1">Membrane</location>
    </subcellularLocation>
</comment>
<dbReference type="CDD" id="cd11304">
    <property type="entry name" value="Cadherin_repeat"/>
    <property type="match status" value="1"/>
</dbReference>
<dbReference type="GO" id="GO:0005509">
    <property type="term" value="F:calcium ion binding"/>
    <property type="evidence" value="ECO:0007669"/>
    <property type="project" value="UniProtKB-UniRule"/>
</dbReference>
<keyword evidence="6" id="KW-1133">Transmembrane helix</keyword>
<dbReference type="InterPro" id="IPR015919">
    <property type="entry name" value="Cadherin-like_sf"/>
</dbReference>
<evidence type="ECO:0000313" key="11">
    <source>
        <dbReference type="WBParaSite" id="maker-uti_cns_0005083-snap-gene-0.9-mRNA-1"/>
    </source>
</evidence>
<dbReference type="InterPro" id="IPR020894">
    <property type="entry name" value="Cadherin_CS"/>
</dbReference>
<feature type="domain" description="Cadherin" evidence="9">
    <location>
        <begin position="64"/>
        <end position="179"/>
    </location>
</feature>
<name>A0A1I8HAC8_9PLAT</name>
<proteinExistence type="predicted"/>
<dbReference type="Gene3D" id="2.60.40.60">
    <property type="entry name" value="Cadherins"/>
    <property type="match status" value="3"/>
</dbReference>
<dbReference type="PRINTS" id="PR00205">
    <property type="entry name" value="CADHERIN"/>
</dbReference>
<dbReference type="AlphaFoldDB" id="A0A1I8HAC8"/>
<dbReference type="GO" id="GO:0005911">
    <property type="term" value="C:cell-cell junction"/>
    <property type="evidence" value="ECO:0007669"/>
    <property type="project" value="TreeGrafter"/>
</dbReference>
<evidence type="ECO:0000313" key="10">
    <source>
        <dbReference type="Proteomes" id="UP000095280"/>
    </source>
</evidence>
<dbReference type="GO" id="GO:0007156">
    <property type="term" value="P:homophilic cell adhesion via plasma membrane adhesion molecules"/>
    <property type="evidence" value="ECO:0007669"/>
    <property type="project" value="InterPro"/>
</dbReference>
<evidence type="ECO:0000256" key="6">
    <source>
        <dbReference type="ARBA" id="ARBA00022989"/>
    </source>
</evidence>
<dbReference type="WBParaSite" id="maker-uti_cns_0005083-snap-gene-0.9-mRNA-1">
    <property type="protein sequence ID" value="maker-uti_cns_0005083-snap-gene-0.9-mRNA-1"/>
    <property type="gene ID" value="maker-uti_cns_0005083-snap-gene-0.9"/>
</dbReference>
<keyword evidence="3" id="KW-0677">Repeat</keyword>
<dbReference type="SUPFAM" id="SSF49313">
    <property type="entry name" value="Cadherin-like"/>
    <property type="match status" value="2"/>
</dbReference>
<reference evidence="11" key="1">
    <citation type="submission" date="2016-11" db="UniProtKB">
        <authorList>
            <consortium name="WormBaseParasite"/>
        </authorList>
    </citation>
    <scope>IDENTIFICATION</scope>
</reference>
<evidence type="ECO:0000256" key="7">
    <source>
        <dbReference type="ARBA" id="ARBA00023136"/>
    </source>
</evidence>
<keyword evidence="7" id="KW-0472">Membrane</keyword>
<dbReference type="PANTHER" id="PTHR24025">
    <property type="entry name" value="DESMOGLEIN FAMILY MEMBER"/>
    <property type="match status" value="1"/>
</dbReference>
<dbReference type="PROSITE" id="PS00232">
    <property type="entry name" value="CADHERIN_1"/>
    <property type="match status" value="1"/>
</dbReference>